<sequence>MYLRTSTDELSSRGWVYRHTDLRRTAVSGRRRRKHEQRILVPVFVSFTGLSLTFPEIRLANVTTTRTKLGQELIAHCIAFLLLNSPVLLGSCDLFGNPVQAYRHLRSGLGDLVQRPLGGGLGSLARHTASASLLSLAALCDSLRQNLPTKVPASYSEGSSSSNGLSVGVKALLDGLGRGLSGMVRWEQHTPLPERSGTLGALRGARNAVAGAVAHPVGGFLDFLTAASRTWSDQDTASQGHPADCQACLGFWPIRPSPDVSPAKYYQCCQAPSLDAILFWSPRCELVCLDGEAPRNQEPNLRLLPAGVLLTTEQLHVLVEGAVHILKLREVRAVEAAEPSALITVSSAGIWQLRVREEDERGDLLKHLLRARREAVLPSQV</sequence>
<proteinExistence type="inferred from homology"/>
<accession>A0ABP0PJK7</accession>
<evidence type="ECO:0000313" key="3">
    <source>
        <dbReference type="Proteomes" id="UP001642484"/>
    </source>
</evidence>
<keyword evidence="3" id="KW-1185">Reference proteome</keyword>
<comment type="caution">
    <text evidence="2">The sequence shown here is derived from an EMBL/GenBank/DDBJ whole genome shotgun (WGS) entry which is preliminary data.</text>
</comment>
<reference evidence="2 3" key="1">
    <citation type="submission" date="2024-02" db="EMBL/GenBank/DDBJ databases">
        <authorList>
            <person name="Chen Y."/>
            <person name="Shah S."/>
            <person name="Dougan E. K."/>
            <person name="Thang M."/>
            <person name="Chan C."/>
        </authorList>
    </citation>
    <scope>NUCLEOTIDE SEQUENCE [LARGE SCALE GENOMIC DNA]</scope>
</reference>
<gene>
    <name evidence="2" type="ORF">CCMP2556_LOCUS36997</name>
</gene>
<dbReference type="InterPro" id="IPR026847">
    <property type="entry name" value="VPS13"/>
</dbReference>
<dbReference type="Proteomes" id="UP001642484">
    <property type="component" value="Unassembled WGS sequence"/>
</dbReference>
<dbReference type="EMBL" id="CAXAMN010023084">
    <property type="protein sequence ID" value="CAK9075114.1"/>
    <property type="molecule type" value="Genomic_DNA"/>
</dbReference>
<organism evidence="2 3">
    <name type="scientific">Durusdinium trenchii</name>
    <dbReference type="NCBI Taxonomy" id="1381693"/>
    <lineage>
        <taxon>Eukaryota</taxon>
        <taxon>Sar</taxon>
        <taxon>Alveolata</taxon>
        <taxon>Dinophyceae</taxon>
        <taxon>Suessiales</taxon>
        <taxon>Symbiodiniaceae</taxon>
        <taxon>Durusdinium</taxon>
    </lineage>
</organism>
<evidence type="ECO:0008006" key="4">
    <source>
        <dbReference type="Google" id="ProtNLM"/>
    </source>
</evidence>
<protein>
    <recommendedName>
        <fullName evidence="4">Anaphase-promoting complex subunit 1</fullName>
    </recommendedName>
</protein>
<dbReference type="PANTHER" id="PTHR16166">
    <property type="entry name" value="VACUOLAR PROTEIN SORTING-ASSOCIATED PROTEIN VPS13"/>
    <property type="match status" value="1"/>
</dbReference>
<evidence type="ECO:0000256" key="1">
    <source>
        <dbReference type="ARBA" id="ARBA00006545"/>
    </source>
</evidence>
<comment type="similarity">
    <text evidence="1">Belongs to the VPS13 family.</text>
</comment>
<evidence type="ECO:0000313" key="2">
    <source>
        <dbReference type="EMBL" id="CAK9075114.1"/>
    </source>
</evidence>
<dbReference type="PANTHER" id="PTHR16166:SF93">
    <property type="entry name" value="INTERMEMBRANE LIPID TRANSFER PROTEIN VPS13"/>
    <property type="match status" value="1"/>
</dbReference>
<name>A0ABP0PJK7_9DINO</name>